<feature type="compositionally biased region" description="Basic residues" evidence="1">
    <location>
        <begin position="630"/>
        <end position="640"/>
    </location>
</feature>
<dbReference type="GeneID" id="54546099"/>
<feature type="compositionally biased region" description="Polar residues" evidence="1">
    <location>
        <begin position="266"/>
        <end position="277"/>
    </location>
</feature>
<organism evidence="2 3">
    <name type="scientific">Westerdykella ornata</name>
    <dbReference type="NCBI Taxonomy" id="318751"/>
    <lineage>
        <taxon>Eukaryota</taxon>
        <taxon>Fungi</taxon>
        <taxon>Dikarya</taxon>
        <taxon>Ascomycota</taxon>
        <taxon>Pezizomycotina</taxon>
        <taxon>Dothideomycetes</taxon>
        <taxon>Pleosporomycetidae</taxon>
        <taxon>Pleosporales</taxon>
        <taxon>Sporormiaceae</taxon>
        <taxon>Westerdykella</taxon>
    </lineage>
</organism>
<feature type="region of interest" description="Disordered" evidence="1">
    <location>
        <begin position="1"/>
        <end position="80"/>
    </location>
</feature>
<dbReference type="RefSeq" id="XP_033657443.1">
    <property type="nucleotide sequence ID" value="XM_033792924.1"/>
</dbReference>
<evidence type="ECO:0000256" key="1">
    <source>
        <dbReference type="SAM" id="MobiDB-lite"/>
    </source>
</evidence>
<protein>
    <submittedName>
        <fullName evidence="2">Uncharacterized protein</fullName>
    </submittedName>
</protein>
<accession>A0A6A6JUK4</accession>
<sequence>MPVPISPELGLGPPAHSHGGSIVDMDKAAAGAVSGLEGTNSRARANVAKSTATCDPMDTTDLTESPEHMPEEAAVGDRKIPERYCGSATPAATQAQNTTTNTDLLEPTAEFLEEEHGSSDSSGVGQEYDHEMPDVSEHGFTSEGPQYDEVEEQDENVADASCTDDPSSALSADISYEQEEDSSPAPVQHLGKTSHASTHKSRLSSINPHHKRREIRSEDSDQDSEETTDGSFGLTNSDADDESESSAYETADEVRGDLVKVETPEESQQQMPTTAADQSRAHAHRSLVVTLPVFIYKGKARKQEASDTSSRKSLSPVQGLDVKTECESEDDVPLIQRSRSRESPAARHRSNLSGISGTSRSAQRVFTPPTRTIGINTRSPSHSNEDEAGEDEIPTISWKLPEYEIIMDNEPNSDAPVAKVSLPGLIREHVILSLDYPDLMFRLIKEVFLPSHARTWTPPNRDPEPKYSLLNFCVIADLFVAVFVNFQQGEVGGVLSGMGGVAPKDADPDQVFFAAIDKWRAGMAMERKKYDTIRGVQEFCDVGLDVLWWIKENWGGEEEKPKRKERSDKGKKRGPRAKDGTGTKAAENTLVAKAKPAAKGQEKRRGKADDAKKGKKAQEKKVGKADLNKVKRGRVAKKQK</sequence>
<name>A0A6A6JUK4_WESOR</name>
<evidence type="ECO:0000313" key="2">
    <source>
        <dbReference type="EMBL" id="KAF2279904.1"/>
    </source>
</evidence>
<feature type="compositionally biased region" description="Basic residues" evidence="1">
    <location>
        <begin position="197"/>
        <end position="214"/>
    </location>
</feature>
<feature type="compositionally biased region" description="Basic and acidic residues" evidence="1">
    <location>
        <begin position="252"/>
        <end position="263"/>
    </location>
</feature>
<feature type="compositionally biased region" description="Basic and acidic residues" evidence="1">
    <location>
        <begin position="557"/>
        <end position="568"/>
    </location>
</feature>
<feature type="compositionally biased region" description="Polar residues" evidence="1">
    <location>
        <begin position="351"/>
        <end position="382"/>
    </location>
</feature>
<gene>
    <name evidence="2" type="ORF">EI97DRAFT_105189</name>
</gene>
<evidence type="ECO:0000313" key="3">
    <source>
        <dbReference type="Proteomes" id="UP000800097"/>
    </source>
</evidence>
<feature type="region of interest" description="Disordered" evidence="1">
    <location>
        <begin position="557"/>
        <end position="640"/>
    </location>
</feature>
<keyword evidence="3" id="KW-1185">Reference proteome</keyword>
<feature type="region of interest" description="Disordered" evidence="1">
    <location>
        <begin position="112"/>
        <end position="283"/>
    </location>
</feature>
<dbReference type="AlphaFoldDB" id="A0A6A6JUK4"/>
<dbReference type="OrthoDB" id="3796908at2759"/>
<feature type="region of interest" description="Disordered" evidence="1">
    <location>
        <begin position="300"/>
        <end position="391"/>
    </location>
</feature>
<dbReference type="Proteomes" id="UP000800097">
    <property type="component" value="Unassembled WGS sequence"/>
</dbReference>
<feature type="compositionally biased region" description="Basic and acidic residues" evidence="1">
    <location>
        <begin position="127"/>
        <end position="137"/>
    </location>
</feature>
<feature type="compositionally biased region" description="Basic and acidic residues" evidence="1">
    <location>
        <begin position="600"/>
        <end position="629"/>
    </location>
</feature>
<feature type="compositionally biased region" description="Polar residues" evidence="1">
    <location>
        <begin position="37"/>
        <end position="53"/>
    </location>
</feature>
<feature type="compositionally biased region" description="Acidic residues" evidence="1">
    <location>
        <begin position="146"/>
        <end position="157"/>
    </location>
</feature>
<feature type="compositionally biased region" description="Polar residues" evidence="1">
    <location>
        <begin position="306"/>
        <end position="316"/>
    </location>
</feature>
<reference evidence="2" key="1">
    <citation type="journal article" date="2020" name="Stud. Mycol.">
        <title>101 Dothideomycetes genomes: a test case for predicting lifestyles and emergence of pathogens.</title>
        <authorList>
            <person name="Haridas S."/>
            <person name="Albert R."/>
            <person name="Binder M."/>
            <person name="Bloem J."/>
            <person name="Labutti K."/>
            <person name="Salamov A."/>
            <person name="Andreopoulos B."/>
            <person name="Baker S."/>
            <person name="Barry K."/>
            <person name="Bills G."/>
            <person name="Bluhm B."/>
            <person name="Cannon C."/>
            <person name="Castanera R."/>
            <person name="Culley D."/>
            <person name="Daum C."/>
            <person name="Ezra D."/>
            <person name="Gonzalez J."/>
            <person name="Henrissat B."/>
            <person name="Kuo A."/>
            <person name="Liang C."/>
            <person name="Lipzen A."/>
            <person name="Lutzoni F."/>
            <person name="Magnuson J."/>
            <person name="Mondo S."/>
            <person name="Nolan M."/>
            <person name="Ohm R."/>
            <person name="Pangilinan J."/>
            <person name="Park H.-J."/>
            <person name="Ramirez L."/>
            <person name="Alfaro M."/>
            <person name="Sun H."/>
            <person name="Tritt A."/>
            <person name="Yoshinaga Y."/>
            <person name="Zwiers L.-H."/>
            <person name="Turgeon B."/>
            <person name="Goodwin S."/>
            <person name="Spatafora J."/>
            <person name="Crous P."/>
            <person name="Grigoriev I."/>
        </authorList>
    </citation>
    <scope>NUCLEOTIDE SEQUENCE</scope>
    <source>
        <strain evidence="2">CBS 379.55</strain>
    </source>
</reference>
<feature type="compositionally biased region" description="Basic and acidic residues" evidence="1">
    <location>
        <begin position="65"/>
        <end position="80"/>
    </location>
</feature>
<dbReference type="EMBL" id="ML986485">
    <property type="protein sequence ID" value="KAF2279904.1"/>
    <property type="molecule type" value="Genomic_DNA"/>
</dbReference>
<proteinExistence type="predicted"/>